<feature type="transmembrane region" description="Helical" evidence="9">
    <location>
        <begin position="394"/>
        <end position="418"/>
    </location>
</feature>
<dbReference type="Proteomes" id="UP000245946">
    <property type="component" value="Unassembled WGS sequence"/>
</dbReference>
<dbReference type="PANTHER" id="PTHR48022:SF68">
    <property type="entry name" value="MAJOR FACILITATOR SUPERFAMILY (MFS) PROFILE DOMAIN-CONTAINING PROTEIN-RELATED"/>
    <property type="match status" value="1"/>
</dbReference>
<feature type="transmembrane region" description="Helical" evidence="9">
    <location>
        <begin position="166"/>
        <end position="185"/>
    </location>
</feature>
<dbReference type="GeneID" id="37267339"/>
<proteinExistence type="inferred from homology"/>
<evidence type="ECO:0000256" key="5">
    <source>
        <dbReference type="ARBA" id="ARBA00022989"/>
    </source>
</evidence>
<evidence type="ECO:0000256" key="6">
    <source>
        <dbReference type="ARBA" id="ARBA00023136"/>
    </source>
</evidence>
<evidence type="ECO:0000256" key="3">
    <source>
        <dbReference type="ARBA" id="ARBA00022448"/>
    </source>
</evidence>
<feature type="domain" description="Major facilitator superfamily (MFS) profile" evidence="10">
    <location>
        <begin position="22"/>
        <end position="441"/>
    </location>
</feature>
<feature type="transmembrane region" description="Helical" evidence="9">
    <location>
        <begin position="17"/>
        <end position="35"/>
    </location>
</feature>
<feature type="transmembrane region" description="Helical" evidence="9">
    <location>
        <begin position="197"/>
        <end position="220"/>
    </location>
</feature>
<dbReference type="GO" id="GO:0005351">
    <property type="term" value="F:carbohydrate:proton symporter activity"/>
    <property type="evidence" value="ECO:0007669"/>
    <property type="project" value="TreeGrafter"/>
</dbReference>
<evidence type="ECO:0000256" key="1">
    <source>
        <dbReference type="ARBA" id="ARBA00004141"/>
    </source>
</evidence>
<name>A0A316ZEA5_9BASI</name>
<dbReference type="STRING" id="58919.A0A316ZEA5"/>
<dbReference type="SUPFAM" id="SSF103473">
    <property type="entry name" value="MFS general substrate transporter"/>
    <property type="match status" value="1"/>
</dbReference>
<dbReference type="Gene3D" id="1.20.1250.20">
    <property type="entry name" value="MFS general substrate transporter like domains"/>
    <property type="match status" value="1"/>
</dbReference>
<feature type="transmembrane region" description="Helical" evidence="9">
    <location>
        <begin position="77"/>
        <end position="98"/>
    </location>
</feature>
<keyword evidence="4 9" id="KW-0812">Transmembrane</keyword>
<dbReference type="InterPro" id="IPR003663">
    <property type="entry name" value="Sugar/inositol_transpt"/>
</dbReference>
<dbReference type="InterPro" id="IPR050360">
    <property type="entry name" value="MFS_Sugar_Transporters"/>
</dbReference>
<dbReference type="EMBL" id="KZ819291">
    <property type="protein sequence ID" value="PWN98615.1"/>
    <property type="molecule type" value="Genomic_DNA"/>
</dbReference>
<accession>A0A316ZEA5</accession>
<evidence type="ECO:0000256" key="7">
    <source>
        <dbReference type="ARBA" id="ARBA00049119"/>
    </source>
</evidence>
<dbReference type="PANTHER" id="PTHR48022">
    <property type="entry name" value="PLASTIDIC GLUCOSE TRANSPORTER 4"/>
    <property type="match status" value="1"/>
</dbReference>
<comment type="similarity">
    <text evidence="2 8">Belongs to the major facilitator superfamily. Sugar transporter (TC 2.A.1.1) family.</text>
</comment>
<dbReference type="InterPro" id="IPR020846">
    <property type="entry name" value="MFS_dom"/>
</dbReference>
<evidence type="ECO:0000313" key="12">
    <source>
        <dbReference type="Proteomes" id="UP000245946"/>
    </source>
</evidence>
<feature type="transmembrane region" description="Helical" evidence="9">
    <location>
        <begin position="110"/>
        <end position="128"/>
    </location>
</feature>
<evidence type="ECO:0000313" key="11">
    <source>
        <dbReference type="EMBL" id="PWN98615.1"/>
    </source>
</evidence>
<keyword evidence="6 9" id="KW-0472">Membrane</keyword>
<keyword evidence="12" id="KW-1185">Reference proteome</keyword>
<gene>
    <name evidence="11" type="ORF">FA09DRAFT_270962</name>
</gene>
<dbReference type="InterPro" id="IPR005828">
    <property type="entry name" value="MFS_sugar_transport-like"/>
</dbReference>
<evidence type="ECO:0000256" key="9">
    <source>
        <dbReference type="SAM" id="Phobius"/>
    </source>
</evidence>
<feature type="transmembrane region" description="Helical" evidence="9">
    <location>
        <begin position="357"/>
        <end position="374"/>
    </location>
</feature>
<dbReference type="InterPro" id="IPR036259">
    <property type="entry name" value="MFS_trans_sf"/>
</dbReference>
<dbReference type="PRINTS" id="PR00171">
    <property type="entry name" value="SUGRTRNSPORT"/>
</dbReference>
<dbReference type="Pfam" id="PF00083">
    <property type="entry name" value="Sugar_tr"/>
    <property type="match status" value="1"/>
</dbReference>
<dbReference type="RefSeq" id="XP_025598894.1">
    <property type="nucleotide sequence ID" value="XM_025739793.1"/>
</dbReference>
<organism evidence="11 12">
    <name type="scientific">Tilletiopsis washingtonensis</name>
    <dbReference type="NCBI Taxonomy" id="58919"/>
    <lineage>
        <taxon>Eukaryota</taxon>
        <taxon>Fungi</taxon>
        <taxon>Dikarya</taxon>
        <taxon>Basidiomycota</taxon>
        <taxon>Ustilaginomycotina</taxon>
        <taxon>Exobasidiomycetes</taxon>
        <taxon>Entylomatales</taxon>
        <taxon>Entylomatales incertae sedis</taxon>
        <taxon>Tilletiopsis</taxon>
    </lineage>
</organism>
<dbReference type="NCBIfam" id="TIGR00879">
    <property type="entry name" value="SP"/>
    <property type="match status" value="1"/>
</dbReference>
<evidence type="ECO:0000256" key="2">
    <source>
        <dbReference type="ARBA" id="ARBA00010992"/>
    </source>
</evidence>
<keyword evidence="3 8" id="KW-0813">Transport</keyword>
<evidence type="ECO:0000256" key="8">
    <source>
        <dbReference type="RuleBase" id="RU003346"/>
    </source>
</evidence>
<dbReference type="GO" id="GO:0016020">
    <property type="term" value="C:membrane"/>
    <property type="evidence" value="ECO:0007669"/>
    <property type="project" value="UniProtKB-SubCell"/>
</dbReference>
<evidence type="ECO:0000256" key="4">
    <source>
        <dbReference type="ARBA" id="ARBA00022692"/>
    </source>
</evidence>
<dbReference type="AlphaFoldDB" id="A0A316ZEA5"/>
<protein>
    <submittedName>
        <fullName evidence="11">General substrate transporter</fullName>
    </submittedName>
</protein>
<dbReference type="PROSITE" id="PS50850">
    <property type="entry name" value="MFS"/>
    <property type="match status" value="1"/>
</dbReference>
<reference evidence="11 12" key="1">
    <citation type="journal article" date="2018" name="Mol. Biol. Evol.">
        <title>Broad Genomic Sampling Reveals a Smut Pathogenic Ancestry of the Fungal Clade Ustilaginomycotina.</title>
        <authorList>
            <person name="Kijpornyongpan T."/>
            <person name="Mondo S.J."/>
            <person name="Barry K."/>
            <person name="Sandor L."/>
            <person name="Lee J."/>
            <person name="Lipzen A."/>
            <person name="Pangilinan J."/>
            <person name="LaButti K."/>
            <person name="Hainaut M."/>
            <person name="Henrissat B."/>
            <person name="Grigoriev I.V."/>
            <person name="Spatafora J.W."/>
            <person name="Aime M.C."/>
        </authorList>
    </citation>
    <scope>NUCLEOTIDE SEQUENCE [LARGE SCALE GENOMIC DNA]</scope>
    <source>
        <strain evidence="11 12">MCA 4186</strain>
    </source>
</reference>
<sequence length="441" mass="47799">MVYQLPVLGGERIKGKALTASVALISGVGFLLFGYDQGVMSGLFVAGQFSATFPKLAEVNSLGMPYADGAPSPFDSAVQGAVTAIYEIGALIGSLIVLWKGDLIGRRLSIAIGAVTMIVGATIMTASYEIGQFTAGRIITGIGNGMNTSTIPMWQSELSKAHNRGLLVLIEGALIAGGIMISYWIDFGFFYLDNTSVQWRFPIAFQAFFAIVLLIGILCLPESPRWLVKKGKHEQAARVLAQMDDTTVDDPAIMTTVRQLRESIEASETLLGQFSYRELFTNGPEQNFYRTSIAFIAQAFQQLSGINLITYYATTLFLSIVPDRTTARLLTCGNGTEYFAASIVALFLIDTLGRRKLMLSTAFMMSACMAILAGTVSRVNSQKALGITGIPESYVAAVCLYLFNTMFAFGWLGMTWLYPPEITPIRIRAPASAIATSSNWL</sequence>
<comment type="catalytic activity">
    <reaction evidence="7">
        <text>myo-inositol(out) + H(+)(out) = myo-inositol(in) + H(+)(in)</text>
        <dbReference type="Rhea" id="RHEA:60364"/>
        <dbReference type="ChEBI" id="CHEBI:15378"/>
        <dbReference type="ChEBI" id="CHEBI:17268"/>
    </reaction>
</comment>
<keyword evidence="5 9" id="KW-1133">Transmembrane helix</keyword>
<dbReference type="OrthoDB" id="2544694at2759"/>
<comment type="subcellular location">
    <subcellularLocation>
        <location evidence="1">Membrane</location>
        <topology evidence="1">Multi-pass membrane protein</topology>
    </subcellularLocation>
</comment>
<evidence type="ECO:0000259" key="10">
    <source>
        <dbReference type="PROSITE" id="PS50850"/>
    </source>
</evidence>